<evidence type="ECO:0000313" key="8">
    <source>
        <dbReference type="EMBL" id="SVD19717.1"/>
    </source>
</evidence>
<organism evidence="8">
    <name type="scientific">marine metagenome</name>
    <dbReference type="NCBI Taxonomy" id="408172"/>
    <lineage>
        <taxon>unclassified sequences</taxon>
        <taxon>metagenomes</taxon>
        <taxon>ecological metagenomes</taxon>
    </lineage>
</organism>
<comment type="similarity">
    <text evidence="2">Belongs to the SUA5 family.</text>
</comment>
<protein>
    <recommendedName>
        <fullName evidence="3">L-threonylcarbamoyladenylate synthase</fullName>
        <ecNumber evidence="3">2.7.7.87</ecNumber>
    </recommendedName>
</protein>
<reference evidence="8" key="1">
    <citation type="submission" date="2018-05" db="EMBL/GenBank/DDBJ databases">
        <authorList>
            <person name="Lanie J.A."/>
            <person name="Ng W.-L."/>
            <person name="Kazmierczak K.M."/>
            <person name="Andrzejewski T.M."/>
            <person name="Davidsen T.M."/>
            <person name="Wayne K.J."/>
            <person name="Tettelin H."/>
            <person name="Glass J.I."/>
            <person name="Rusch D."/>
            <person name="Podicherti R."/>
            <person name="Tsui H.-C.T."/>
            <person name="Winkler M.E."/>
        </authorList>
    </citation>
    <scope>NUCLEOTIDE SEQUENCE</scope>
</reference>
<dbReference type="GO" id="GO:0061710">
    <property type="term" value="F:L-threonylcarbamoyladenylate synthase"/>
    <property type="evidence" value="ECO:0007669"/>
    <property type="project" value="UniProtKB-EC"/>
</dbReference>
<dbReference type="SUPFAM" id="SSF55821">
    <property type="entry name" value="YrdC/RibB"/>
    <property type="match status" value="1"/>
</dbReference>
<keyword evidence="5" id="KW-0808">Transferase</keyword>
<evidence type="ECO:0000256" key="6">
    <source>
        <dbReference type="ARBA" id="ARBA00048366"/>
    </source>
</evidence>
<comment type="catalytic activity">
    <reaction evidence="6">
        <text>L-threonine + hydrogencarbonate + ATP = L-threonylcarbamoyladenylate + diphosphate + H2O</text>
        <dbReference type="Rhea" id="RHEA:36407"/>
        <dbReference type="ChEBI" id="CHEBI:15377"/>
        <dbReference type="ChEBI" id="CHEBI:17544"/>
        <dbReference type="ChEBI" id="CHEBI:30616"/>
        <dbReference type="ChEBI" id="CHEBI:33019"/>
        <dbReference type="ChEBI" id="CHEBI:57926"/>
        <dbReference type="ChEBI" id="CHEBI:73682"/>
        <dbReference type="EC" id="2.7.7.87"/>
    </reaction>
</comment>
<evidence type="ECO:0000256" key="5">
    <source>
        <dbReference type="ARBA" id="ARBA00022679"/>
    </source>
</evidence>
<dbReference type="InterPro" id="IPR017945">
    <property type="entry name" value="DHBP_synth_RibB-like_a/b_dom"/>
</dbReference>
<evidence type="ECO:0000256" key="3">
    <source>
        <dbReference type="ARBA" id="ARBA00012584"/>
    </source>
</evidence>
<evidence type="ECO:0000256" key="2">
    <source>
        <dbReference type="ARBA" id="ARBA00007663"/>
    </source>
</evidence>
<comment type="subcellular location">
    <subcellularLocation>
        <location evidence="1">Cytoplasm</location>
    </subcellularLocation>
</comment>
<evidence type="ECO:0000259" key="7">
    <source>
        <dbReference type="PROSITE" id="PS51163"/>
    </source>
</evidence>
<proteinExistence type="inferred from homology"/>
<accession>A0A382TE10</accession>
<dbReference type="Pfam" id="PF01300">
    <property type="entry name" value="Sua5_yciO_yrdC"/>
    <property type="match status" value="1"/>
</dbReference>
<dbReference type="GO" id="GO:0000049">
    <property type="term" value="F:tRNA binding"/>
    <property type="evidence" value="ECO:0007669"/>
    <property type="project" value="TreeGrafter"/>
</dbReference>
<feature type="domain" description="YrdC-like" evidence="7">
    <location>
        <begin position="1"/>
        <end position="111"/>
    </location>
</feature>
<dbReference type="PANTHER" id="PTHR17490">
    <property type="entry name" value="SUA5"/>
    <property type="match status" value="1"/>
</dbReference>
<dbReference type="InterPro" id="IPR006070">
    <property type="entry name" value="Sua5-like_dom"/>
</dbReference>
<gene>
    <name evidence="8" type="ORF">METZ01_LOCUS372571</name>
</gene>
<dbReference type="GO" id="GO:0003725">
    <property type="term" value="F:double-stranded RNA binding"/>
    <property type="evidence" value="ECO:0007669"/>
    <property type="project" value="InterPro"/>
</dbReference>
<dbReference type="PROSITE" id="PS51163">
    <property type="entry name" value="YRDC"/>
    <property type="match status" value="1"/>
</dbReference>
<name>A0A382TE10_9ZZZZ</name>
<evidence type="ECO:0000256" key="4">
    <source>
        <dbReference type="ARBA" id="ARBA00022490"/>
    </source>
</evidence>
<sequence>MKGLQQALIELELGGVIAFPTEGVWGMGCDPENELAVKKLISLKERSVEKGLILVGGSLEQMEKYVDILKYKSRLMTKWPGAHTWVVPTKKAPSWITGKHSSVAVRVSDHP</sequence>
<evidence type="ECO:0000256" key="1">
    <source>
        <dbReference type="ARBA" id="ARBA00004496"/>
    </source>
</evidence>
<dbReference type="EMBL" id="UINC01135519">
    <property type="protein sequence ID" value="SVD19717.1"/>
    <property type="molecule type" value="Genomic_DNA"/>
</dbReference>
<dbReference type="GO" id="GO:0006450">
    <property type="term" value="P:regulation of translational fidelity"/>
    <property type="evidence" value="ECO:0007669"/>
    <property type="project" value="TreeGrafter"/>
</dbReference>
<keyword evidence="4" id="KW-0963">Cytoplasm</keyword>
<dbReference type="PANTHER" id="PTHR17490:SF18">
    <property type="entry name" value="THREONYLCARBAMOYL-AMP SYNTHASE"/>
    <property type="match status" value="1"/>
</dbReference>
<dbReference type="GO" id="GO:0005737">
    <property type="term" value="C:cytoplasm"/>
    <property type="evidence" value="ECO:0007669"/>
    <property type="project" value="UniProtKB-SubCell"/>
</dbReference>
<dbReference type="EC" id="2.7.7.87" evidence="3"/>
<feature type="non-terminal residue" evidence="8">
    <location>
        <position position="111"/>
    </location>
</feature>
<dbReference type="InterPro" id="IPR050156">
    <property type="entry name" value="TC-AMP_synthase_SUA5"/>
</dbReference>
<dbReference type="Gene3D" id="3.90.870.10">
    <property type="entry name" value="DHBP synthase"/>
    <property type="match status" value="1"/>
</dbReference>
<dbReference type="AlphaFoldDB" id="A0A382TE10"/>